<proteinExistence type="predicted"/>
<gene>
    <name evidence="2" type="ORF">IAC75_04595</name>
</gene>
<keyword evidence="1" id="KW-0732">Signal</keyword>
<evidence type="ECO:0000256" key="1">
    <source>
        <dbReference type="SAM" id="SignalP"/>
    </source>
</evidence>
<comment type="caution">
    <text evidence="2">The sequence shown here is derived from an EMBL/GenBank/DDBJ whole genome shotgun (WGS) entry which is preliminary data.</text>
</comment>
<dbReference type="AlphaFoldDB" id="A0A9D1NL19"/>
<dbReference type="EMBL" id="DVOG01000122">
    <property type="protein sequence ID" value="HIV04413.1"/>
    <property type="molecule type" value="Genomic_DNA"/>
</dbReference>
<dbReference type="Proteomes" id="UP000886812">
    <property type="component" value="Unassembled WGS sequence"/>
</dbReference>
<evidence type="ECO:0000313" key="3">
    <source>
        <dbReference type="Proteomes" id="UP000886812"/>
    </source>
</evidence>
<reference evidence="2" key="1">
    <citation type="submission" date="2020-10" db="EMBL/GenBank/DDBJ databases">
        <authorList>
            <person name="Gilroy R."/>
        </authorList>
    </citation>
    <scope>NUCLEOTIDE SEQUENCE</scope>
    <source>
        <strain evidence="2">10669</strain>
    </source>
</reference>
<reference evidence="2" key="2">
    <citation type="journal article" date="2021" name="PeerJ">
        <title>Extensive microbial diversity within the chicken gut microbiome revealed by metagenomics and culture.</title>
        <authorList>
            <person name="Gilroy R."/>
            <person name="Ravi A."/>
            <person name="Getino M."/>
            <person name="Pursley I."/>
            <person name="Horton D.L."/>
            <person name="Alikhan N.F."/>
            <person name="Baker D."/>
            <person name="Gharbi K."/>
            <person name="Hall N."/>
            <person name="Watson M."/>
            <person name="Adriaenssens E.M."/>
            <person name="Foster-Nyarko E."/>
            <person name="Jarju S."/>
            <person name="Secka A."/>
            <person name="Antonio M."/>
            <person name="Oren A."/>
            <person name="Chaudhuri R.R."/>
            <person name="La Ragione R."/>
            <person name="Hildebrand F."/>
            <person name="Pallen M.J."/>
        </authorList>
    </citation>
    <scope>NUCLEOTIDE SEQUENCE</scope>
    <source>
        <strain evidence="2">10669</strain>
    </source>
</reference>
<feature type="signal peptide" evidence="1">
    <location>
        <begin position="1"/>
        <end position="28"/>
    </location>
</feature>
<sequence length="179" mass="19356">MKTRFEKSLFAVAATVLVSAGTAAGVFAALDACARERENTGMLVASAALFRKIPGGNALFCSAEFSPRSQRAVLMLAREPRNEAEYGRCLDALKRLRPPEEGGLVLADDAGTVLLRREPSRSRKVFGLADELKLLFVRLKSVPVHYFPSDAARAGTRLDVWCGDEEFPVSASPEEGGAR</sequence>
<organism evidence="2 3">
    <name type="scientific">Candidatus Spyradosoma merdigallinarum</name>
    <dbReference type="NCBI Taxonomy" id="2840950"/>
    <lineage>
        <taxon>Bacteria</taxon>
        <taxon>Pseudomonadati</taxon>
        <taxon>Verrucomicrobiota</taxon>
        <taxon>Opitutia</taxon>
        <taxon>Opitutia incertae sedis</taxon>
        <taxon>Candidatus Spyradosoma</taxon>
    </lineage>
</organism>
<feature type="chain" id="PRO_5039611706" evidence="1">
    <location>
        <begin position="29"/>
        <end position="179"/>
    </location>
</feature>
<name>A0A9D1NL19_9BACT</name>
<accession>A0A9D1NL19</accession>
<evidence type="ECO:0000313" key="2">
    <source>
        <dbReference type="EMBL" id="HIV04413.1"/>
    </source>
</evidence>
<protein>
    <submittedName>
        <fullName evidence="2">Uncharacterized protein</fullName>
    </submittedName>
</protein>